<dbReference type="Gene3D" id="3.30.565.40">
    <property type="entry name" value="Fervidobacterium nodosum Rt17-B1 like"/>
    <property type="match status" value="1"/>
</dbReference>
<keyword evidence="4" id="KW-1185">Reference proteome</keyword>
<keyword evidence="1" id="KW-0732">Signal</keyword>
<dbReference type="InterPro" id="IPR037126">
    <property type="entry name" value="PdaC/RsiV-like_sf"/>
</dbReference>
<dbReference type="Proteomes" id="UP000308528">
    <property type="component" value="Unassembled WGS sequence"/>
</dbReference>
<dbReference type="EMBL" id="SRSF01000002">
    <property type="protein sequence ID" value="THH40697.1"/>
    <property type="molecule type" value="Genomic_DNA"/>
</dbReference>
<gene>
    <name evidence="3" type="ORF">E4021_08180</name>
</gene>
<dbReference type="Pfam" id="PF11738">
    <property type="entry name" value="DUF3298"/>
    <property type="match status" value="1"/>
</dbReference>
<feature type="signal peptide" evidence="1">
    <location>
        <begin position="1"/>
        <end position="20"/>
    </location>
</feature>
<dbReference type="Gene3D" id="3.90.640.20">
    <property type="entry name" value="Heat-shock cognate protein, ATPase"/>
    <property type="match status" value="1"/>
</dbReference>
<comment type="caution">
    <text evidence="3">The sequence shown here is derived from an EMBL/GenBank/DDBJ whole genome shotgun (WGS) entry which is preliminary data.</text>
</comment>
<accession>A0A4S4NNT8</accession>
<proteinExistence type="predicted"/>
<reference evidence="3 4" key="1">
    <citation type="submission" date="2019-04" db="EMBL/GenBank/DDBJ databases">
        <title>Lewinella litorea sp. nov., isolated from a marine sand.</title>
        <authorList>
            <person name="Yoon J.-H."/>
        </authorList>
    </citation>
    <scope>NUCLEOTIDE SEQUENCE [LARGE SCALE GENOMIC DNA]</scope>
    <source>
        <strain evidence="3 4">HSMS-39</strain>
    </source>
</reference>
<dbReference type="InterPro" id="IPR021729">
    <property type="entry name" value="DUF3298"/>
</dbReference>
<evidence type="ECO:0000259" key="2">
    <source>
        <dbReference type="Pfam" id="PF11738"/>
    </source>
</evidence>
<evidence type="ECO:0000256" key="1">
    <source>
        <dbReference type="SAM" id="SignalP"/>
    </source>
</evidence>
<dbReference type="RefSeq" id="WP_136458209.1">
    <property type="nucleotide sequence ID" value="NZ_SRSF01000002.1"/>
</dbReference>
<feature type="domain" description="DUF3298" evidence="2">
    <location>
        <begin position="214"/>
        <end position="251"/>
    </location>
</feature>
<organism evidence="3 4">
    <name type="scientific">Neolewinella litorea</name>
    <dbReference type="NCBI Taxonomy" id="2562452"/>
    <lineage>
        <taxon>Bacteria</taxon>
        <taxon>Pseudomonadati</taxon>
        <taxon>Bacteroidota</taxon>
        <taxon>Saprospiria</taxon>
        <taxon>Saprospirales</taxon>
        <taxon>Lewinellaceae</taxon>
        <taxon>Neolewinella</taxon>
    </lineage>
</organism>
<evidence type="ECO:0000313" key="3">
    <source>
        <dbReference type="EMBL" id="THH40697.1"/>
    </source>
</evidence>
<dbReference type="OrthoDB" id="594879at2"/>
<protein>
    <submittedName>
        <fullName evidence="3">DUF3298 domain-containing protein</fullName>
    </submittedName>
</protein>
<dbReference type="AlphaFoldDB" id="A0A4S4NNT8"/>
<evidence type="ECO:0000313" key="4">
    <source>
        <dbReference type="Proteomes" id="UP000308528"/>
    </source>
</evidence>
<feature type="chain" id="PRO_5020570340" evidence="1">
    <location>
        <begin position="21"/>
        <end position="267"/>
    </location>
</feature>
<name>A0A4S4NNT8_9BACT</name>
<sequence>MRTAAPLLLLLCCLFACENAETIPDDDPVTAVRPAVDPLKWEPYTLEDSAALRPRGPYYTYRLSTLRATDGDPTLRRMINDTLAAYVLGEPLAVGASLEEVLPSEQARRFSDYQQQELEEEWLQEAPSAFTMAEDHETEVVFQNDSLVVLAHHYYIYSGGAHGNFVTTLLPFATTPPRRLAFSDLFREGSEPHLRRLLTERGDSLTEGMLYVDSVPVTDNLAPLPDGVRFVYEPYAIAPYAAGEVVIELTYGEVEEWLRPGVAGLVE</sequence>